<dbReference type="Gene3D" id="3.40.630.30">
    <property type="match status" value="1"/>
</dbReference>
<dbReference type="GO" id="GO:0016747">
    <property type="term" value="F:acyltransferase activity, transferring groups other than amino-acyl groups"/>
    <property type="evidence" value="ECO:0007669"/>
    <property type="project" value="InterPro"/>
</dbReference>
<keyword evidence="2" id="KW-0687">Ribonucleoprotein</keyword>
<dbReference type="CDD" id="cd04301">
    <property type="entry name" value="NAT_SF"/>
    <property type="match status" value="1"/>
</dbReference>
<dbReference type="PROSITE" id="PS51186">
    <property type="entry name" value="GNAT"/>
    <property type="match status" value="1"/>
</dbReference>
<keyword evidence="3" id="KW-1185">Reference proteome</keyword>
<accession>A0A318KKA0</accession>
<dbReference type="InterPro" id="IPR000182">
    <property type="entry name" value="GNAT_dom"/>
</dbReference>
<protein>
    <submittedName>
        <fullName evidence="2">Ribosomal protein S18 acetylase RimI-like enzyme</fullName>
    </submittedName>
</protein>
<feature type="domain" description="N-acetyltransferase" evidence="1">
    <location>
        <begin position="10"/>
        <end position="165"/>
    </location>
</feature>
<sequence>MEITNCSTIYDVRKLTVDDIGMIYELCHKNELFYKYHPPFVTTASIAEDMQALPPNKQLEDKYYLGFFDQQLIAVMDLILDYPQAKTAYIGFFMVDKKAQGKNIGSKIIEDCLNFLKSMGFEKCQLAIDRGNPQSEAFWLKNKFVKTKEERPNAHSAYVSMLRQL</sequence>
<dbReference type="InterPro" id="IPR016181">
    <property type="entry name" value="Acyl_CoA_acyltransferase"/>
</dbReference>
<organism evidence="2 3">
    <name type="scientific">Dielma fastidiosa</name>
    <dbReference type="NCBI Taxonomy" id="1034346"/>
    <lineage>
        <taxon>Bacteria</taxon>
        <taxon>Bacillati</taxon>
        <taxon>Bacillota</taxon>
        <taxon>Erysipelotrichia</taxon>
        <taxon>Erysipelotrichales</taxon>
        <taxon>Erysipelotrichaceae</taxon>
        <taxon>Dielma</taxon>
    </lineage>
</organism>
<name>A0A318KKA0_9FIRM</name>
<evidence type="ECO:0000313" key="2">
    <source>
        <dbReference type="EMBL" id="PXX78209.1"/>
    </source>
</evidence>
<proteinExistence type="predicted"/>
<gene>
    <name evidence="2" type="ORF">DES51_108136</name>
</gene>
<dbReference type="AlphaFoldDB" id="A0A318KKA0"/>
<dbReference type="RefSeq" id="WP_022936765.1">
    <property type="nucleotide sequence ID" value="NZ_CABKRQ010000001.1"/>
</dbReference>
<dbReference type="Pfam" id="PF00583">
    <property type="entry name" value="Acetyltransf_1"/>
    <property type="match status" value="1"/>
</dbReference>
<dbReference type="SUPFAM" id="SSF55729">
    <property type="entry name" value="Acyl-CoA N-acyltransferases (Nat)"/>
    <property type="match status" value="1"/>
</dbReference>
<keyword evidence="2" id="KW-0689">Ribosomal protein</keyword>
<dbReference type="EMBL" id="QJKH01000008">
    <property type="protein sequence ID" value="PXX78209.1"/>
    <property type="molecule type" value="Genomic_DNA"/>
</dbReference>
<evidence type="ECO:0000259" key="1">
    <source>
        <dbReference type="PROSITE" id="PS51186"/>
    </source>
</evidence>
<dbReference type="STRING" id="1034346.GCA_000313565_00461"/>
<comment type="caution">
    <text evidence="2">The sequence shown here is derived from an EMBL/GenBank/DDBJ whole genome shotgun (WGS) entry which is preliminary data.</text>
</comment>
<dbReference type="GO" id="GO:0005840">
    <property type="term" value="C:ribosome"/>
    <property type="evidence" value="ECO:0007669"/>
    <property type="project" value="UniProtKB-KW"/>
</dbReference>
<evidence type="ECO:0000313" key="3">
    <source>
        <dbReference type="Proteomes" id="UP000247612"/>
    </source>
</evidence>
<dbReference type="Proteomes" id="UP000247612">
    <property type="component" value="Unassembled WGS sequence"/>
</dbReference>
<dbReference type="OrthoDB" id="9782266at2"/>
<reference evidence="2 3" key="1">
    <citation type="submission" date="2018-05" db="EMBL/GenBank/DDBJ databases">
        <title>Genomic Encyclopedia of Type Strains, Phase IV (KMG-IV): sequencing the most valuable type-strain genomes for metagenomic binning, comparative biology and taxonomic classification.</title>
        <authorList>
            <person name="Goeker M."/>
        </authorList>
    </citation>
    <scope>NUCLEOTIDE SEQUENCE [LARGE SCALE GENOMIC DNA]</scope>
    <source>
        <strain evidence="2 3">JC118</strain>
    </source>
</reference>